<reference evidence="2 3" key="1">
    <citation type="journal article" date="2018" name="Evol. Lett.">
        <title>Horizontal gene cluster transfer increased hallucinogenic mushroom diversity.</title>
        <authorList>
            <person name="Reynolds H.T."/>
            <person name="Vijayakumar V."/>
            <person name="Gluck-Thaler E."/>
            <person name="Korotkin H.B."/>
            <person name="Matheny P.B."/>
            <person name="Slot J.C."/>
        </authorList>
    </citation>
    <scope>NUCLEOTIDE SEQUENCE [LARGE SCALE GENOMIC DNA]</scope>
    <source>
        <strain evidence="2 3">2629</strain>
    </source>
</reference>
<proteinExistence type="predicted"/>
<dbReference type="EMBL" id="NHTK01005896">
    <property type="protein sequence ID" value="PPQ71875.1"/>
    <property type="molecule type" value="Genomic_DNA"/>
</dbReference>
<feature type="region of interest" description="Disordered" evidence="1">
    <location>
        <begin position="149"/>
        <end position="200"/>
    </location>
</feature>
<dbReference type="AlphaFoldDB" id="A0A409W045"/>
<keyword evidence="3" id="KW-1185">Reference proteome</keyword>
<organism evidence="2 3">
    <name type="scientific">Panaeolus cyanescens</name>
    <dbReference type="NCBI Taxonomy" id="181874"/>
    <lineage>
        <taxon>Eukaryota</taxon>
        <taxon>Fungi</taxon>
        <taxon>Dikarya</taxon>
        <taxon>Basidiomycota</taxon>
        <taxon>Agaricomycotina</taxon>
        <taxon>Agaricomycetes</taxon>
        <taxon>Agaricomycetidae</taxon>
        <taxon>Agaricales</taxon>
        <taxon>Agaricineae</taxon>
        <taxon>Galeropsidaceae</taxon>
        <taxon>Panaeolus</taxon>
    </lineage>
</organism>
<accession>A0A409W045</accession>
<evidence type="ECO:0000313" key="2">
    <source>
        <dbReference type="EMBL" id="PPQ71875.1"/>
    </source>
</evidence>
<dbReference type="InParanoid" id="A0A409W045"/>
<evidence type="ECO:0000256" key="1">
    <source>
        <dbReference type="SAM" id="MobiDB-lite"/>
    </source>
</evidence>
<evidence type="ECO:0000313" key="3">
    <source>
        <dbReference type="Proteomes" id="UP000284842"/>
    </source>
</evidence>
<protein>
    <submittedName>
        <fullName evidence="2">Uncharacterized protein</fullName>
    </submittedName>
</protein>
<comment type="caution">
    <text evidence="2">The sequence shown here is derived from an EMBL/GenBank/DDBJ whole genome shotgun (WGS) entry which is preliminary data.</text>
</comment>
<feature type="compositionally biased region" description="Polar residues" evidence="1">
    <location>
        <begin position="191"/>
        <end position="200"/>
    </location>
</feature>
<gene>
    <name evidence="2" type="ORF">CVT24_006891</name>
</gene>
<name>A0A409W045_9AGAR</name>
<dbReference type="Proteomes" id="UP000284842">
    <property type="component" value="Unassembled WGS sequence"/>
</dbReference>
<dbReference type="OrthoDB" id="8954335at2759"/>
<sequence length="217" mass="24381">MWDTIHGEAAYRRAEANFEYLSSKVWKELINRGAGIHRFYNTQRSAIQIIDSSIDKTSVGMFQFEMTYQSPNCRYNTPFGVNLHEDLITRIGETEATEKHIVEQLSDAVASREEDELIEMLELQLGEVRTSLDNLWSQLEILGSPAASRRPIMSSPINQPLGHRASGDPSAPQNSTHASEINIILRDVDSTPDSIRPTTDSAEYLDHAVNHSQSPVQ</sequence>